<reference evidence="2" key="1">
    <citation type="submission" date="2021-03" db="EMBL/GenBank/DDBJ databases">
        <title>Draft genome sequence of rust myrtle Austropuccinia psidii MF-1, a brazilian biotype.</title>
        <authorList>
            <person name="Quecine M.C."/>
            <person name="Pachon D.M.R."/>
            <person name="Bonatelli M.L."/>
            <person name="Correr F.H."/>
            <person name="Franceschini L.M."/>
            <person name="Leite T.F."/>
            <person name="Margarido G.R.A."/>
            <person name="Almeida C.A."/>
            <person name="Ferrarezi J.A."/>
            <person name="Labate C.A."/>
        </authorList>
    </citation>
    <scope>NUCLEOTIDE SEQUENCE</scope>
    <source>
        <strain evidence="2">MF-1</strain>
    </source>
</reference>
<evidence type="ECO:0000313" key="2">
    <source>
        <dbReference type="EMBL" id="MBW0473341.1"/>
    </source>
</evidence>
<sequence length="99" mass="11452">MPITVLRQRRKSMPLRKSQRRNPPQRILNQTPCDALREQSDKDQYPRDEFLVEYQEERPLEIQEIGLEAGIPQGTASKNLCKNTQDAQKFLVTPTNGMA</sequence>
<gene>
    <name evidence="2" type="ORF">O181_013056</name>
</gene>
<name>A0A9Q3BVP8_9BASI</name>
<dbReference type="AlphaFoldDB" id="A0A9Q3BVP8"/>
<accession>A0A9Q3BVP8</accession>
<evidence type="ECO:0000313" key="3">
    <source>
        <dbReference type="Proteomes" id="UP000765509"/>
    </source>
</evidence>
<feature type="region of interest" description="Disordered" evidence="1">
    <location>
        <begin position="1"/>
        <end position="44"/>
    </location>
</feature>
<evidence type="ECO:0000256" key="1">
    <source>
        <dbReference type="SAM" id="MobiDB-lite"/>
    </source>
</evidence>
<dbReference type="EMBL" id="AVOT02003382">
    <property type="protein sequence ID" value="MBW0473341.1"/>
    <property type="molecule type" value="Genomic_DNA"/>
</dbReference>
<dbReference type="Proteomes" id="UP000765509">
    <property type="component" value="Unassembled WGS sequence"/>
</dbReference>
<feature type="compositionally biased region" description="Basic and acidic residues" evidence="1">
    <location>
        <begin position="35"/>
        <end position="44"/>
    </location>
</feature>
<protein>
    <submittedName>
        <fullName evidence="2">Uncharacterized protein</fullName>
    </submittedName>
</protein>
<organism evidence="2 3">
    <name type="scientific">Austropuccinia psidii MF-1</name>
    <dbReference type="NCBI Taxonomy" id="1389203"/>
    <lineage>
        <taxon>Eukaryota</taxon>
        <taxon>Fungi</taxon>
        <taxon>Dikarya</taxon>
        <taxon>Basidiomycota</taxon>
        <taxon>Pucciniomycotina</taxon>
        <taxon>Pucciniomycetes</taxon>
        <taxon>Pucciniales</taxon>
        <taxon>Sphaerophragmiaceae</taxon>
        <taxon>Austropuccinia</taxon>
    </lineage>
</organism>
<comment type="caution">
    <text evidence="2">The sequence shown here is derived from an EMBL/GenBank/DDBJ whole genome shotgun (WGS) entry which is preliminary data.</text>
</comment>
<feature type="compositionally biased region" description="Basic residues" evidence="1">
    <location>
        <begin position="7"/>
        <end position="20"/>
    </location>
</feature>
<proteinExistence type="predicted"/>
<keyword evidence="3" id="KW-1185">Reference proteome</keyword>